<dbReference type="VEuPathDB" id="FungiDB:MYCFIDRAFT_177270"/>
<dbReference type="AlphaFoldDB" id="M3AT62"/>
<organism evidence="2 3">
    <name type="scientific">Pseudocercospora fijiensis (strain CIRAD86)</name>
    <name type="common">Black leaf streak disease fungus</name>
    <name type="synonym">Mycosphaerella fijiensis</name>
    <dbReference type="NCBI Taxonomy" id="383855"/>
    <lineage>
        <taxon>Eukaryota</taxon>
        <taxon>Fungi</taxon>
        <taxon>Dikarya</taxon>
        <taxon>Ascomycota</taxon>
        <taxon>Pezizomycotina</taxon>
        <taxon>Dothideomycetes</taxon>
        <taxon>Dothideomycetidae</taxon>
        <taxon>Mycosphaerellales</taxon>
        <taxon>Mycosphaerellaceae</taxon>
        <taxon>Pseudocercospora</taxon>
    </lineage>
</organism>
<evidence type="ECO:0000313" key="2">
    <source>
        <dbReference type="EMBL" id="EME80313.1"/>
    </source>
</evidence>
<dbReference type="EMBL" id="KB446561">
    <property type="protein sequence ID" value="EME80313.1"/>
    <property type="molecule type" value="Genomic_DNA"/>
</dbReference>
<sequence length="214" mass="24911">MIRSQELYGSYQERQFTTDAAFATPLHVAPKGPRSGIKIYIDEIRPKAEFRSIFFPLQLSNSEPGRRDAFQLYGDLYEWQRGTIDKAITMTLLSFLSQHELCSRFCRHPRPGSMLRLRKLMISQKLTGKETLELGKKERKEWRRTATARSGRAARARTPMRRPALFGETETDRIIRMTPDPDQRRARYHLNRTWKHGHGPPATSTSCDEAERNF</sequence>
<gene>
    <name evidence="2" type="ORF">MYCFIDRAFT_177270</name>
</gene>
<protein>
    <submittedName>
        <fullName evidence="2">Uncharacterized protein</fullName>
    </submittedName>
</protein>
<evidence type="ECO:0000256" key="1">
    <source>
        <dbReference type="SAM" id="MobiDB-lite"/>
    </source>
</evidence>
<dbReference type="Proteomes" id="UP000016932">
    <property type="component" value="Unassembled WGS sequence"/>
</dbReference>
<dbReference type="HOGENOM" id="CLU_1289442_0_0_1"/>
<evidence type="ECO:0000313" key="3">
    <source>
        <dbReference type="Proteomes" id="UP000016932"/>
    </source>
</evidence>
<dbReference type="GeneID" id="19333712"/>
<accession>M3AT62</accession>
<feature type="region of interest" description="Disordered" evidence="1">
    <location>
        <begin position="192"/>
        <end position="214"/>
    </location>
</feature>
<dbReference type="KEGG" id="pfj:MYCFIDRAFT_177270"/>
<keyword evidence="3" id="KW-1185">Reference proteome</keyword>
<proteinExistence type="predicted"/>
<name>M3AT62_PSEFD</name>
<reference evidence="2 3" key="1">
    <citation type="journal article" date="2012" name="PLoS Pathog.">
        <title>Diverse lifestyles and strategies of plant pathogenesis encoded in the genomes of eighteen Dothideomycetes fungi.</title>
        <authorList>
            <person name="Ohm R.A."/>
            <person name="Feau N."/>
            <person name="Henrissat B."/>
            <person name="Schoch C.L."/>
            <person name="Horwitz B.A."/>
            <person name="Barry K.W."/>
            <person name="Condon B.J."/>
            <person name="Copeland A.C."/>
            <person name="Dhillon B."/>
            <person name="Glaser F."/>
            <person name="Hesse C.N."/>
            <person name="Kosti I."/>
            <person name="LaButti K."/>
            <person name="Lindquist E.A."/>
            <person name="Lucas S."/>
            <person name="Salamov A.A."/>
            <person name="Bradshaw R.E."/>
            <person name="Ciuffetti L."/>
            <person name="Hamelin R.C."/>
            <person name="Kema G.H.J."/>
            <person name="Lawrence C."/>
            <person name="Scott J.A."/>
            <person name="Spatafora J.W."/>
            <person name="Turgeon B.G."/>
            <person name="de Wit P.J.G.M."/>
            <person name="Zhong S."/>
            <person name="Goodwin S.B."/>
            <person name="Grigoriev I.V."/>
        </authorList>
    </citation>
    <scope>NUCLEOTIDE SEQUENCE [LARGE SCALE GENOMIC DNA]</scope>
    <source>
        <strain evidence="2 3">CIRAD86</strain>
    </source>
</reference>
<dbReference type="RefSeq" id="XP_007929291.1">
    <property type="nucleotide sequence ID" value="XM_007931100.1"/>
</dbReference>